<evidence type="ECO:0000313" key="2">
    <source>
        <dbReference type="Proteomes" id="UP000230233"/>
    </source>
</evidence>
<evidence type="ECO:0000313" key="1">
    <source>
        <dbReference type="EMBL" id="PIC51839.1"/>
    </source>
</evidence>
<keyword evidence="2" id="KW-1185">Reference proteome</keyword>
<proteinExistence type="predicted"/>
<accession>A0A2G5VJ61</accession>
<dbReference type="AlphaFoldDB" id="A0A2G5VJ61"/>
<protein>
    <submittedName>
        <fullName evidence="1">Uncharacterized protein</fullName>
    </submittedName>
</protein>
<dbReference type="Proteomes" id="UP000230233">
    <property type="component" value="Chromosome I"/>
</dbReference>
<comment type="caution">
    <text evidence="1">The sequence shown here is derived from an EMBL/GenBank/DDBJ whole genome shotgun (WGS) entry which is preliminary data.</text>
</comment>
<gene>
    <name evidence="1" type="primary">Cnig_chr_I.g2189</name>
    <name evidence="1" type="ORF">B9Z55_002189</name>
</gene>
<reference evidence="2" key="1">
    <citation type="submission" date="2017-10" db="EMBL/GenBank/DDBJ databases">
        <title>Rapid genome shrinkage in a self-fertile nematode reveals novel sperm competition proteins.</title>
        <authorList>
            <person name="Yin D."/>
            <person name="Schwarz E.M."/>
            <person name="Thomas C.G."/>
            <person name="Felde R.L."/>
            <person name="Korf I.F."/>
            <person name="Cutter A.D."/>
            <person name="Schartner C.M."/>
            <person name="Ralston E.J."/>
            <person name="Meyer B.J."/>
            <person name="Haag E.S."/>
        </authorList>
    </citation>
    <scope>NUCLEOTIDE SEQUENCE [LARGE SCALE GENOMIC DNA]</scope>
    <source>
        <strain evidence="2">JU1422</strain>
    </source>
</reference>
<organism evidence="1 2">
    <name type="scientific">Caenorhabditis nigoni</name>
    <dbReference type="NCBI Taxonomy" id="1611254"/>
    <lineage>
        <taxon>Eukaryota</taxon>
        <taxon>Metazoa</taxon>
        <taxon>Ecdysozoa</taxon>
        <taxon>Nematoda</taxon>
        <taxon>Chromadorea</taxon>
        <taxon>Rhabditida</taxon>
        <taxon>Rhabditina</taxon>
        <taxon>Rhabditomorpha</taxon>
        <taxon>Rhabditoidea</taxon>
        <taxon>Rhabditidae</taxon>
        <taxon>Peloderinae</taxon>
        <taxon>Caenorhabditis</taxon>
    </lineage>
</organism>
<name>A0A2G5VJ61_9PELO</name>
<dbReference type="EMBL" id="PDUG01000001">
    <property type="protein sequence ID" value="PIC51839.1"/>
    <property type="molecule type" value="Genomic_DNA"/>
</dbReference>
<sequence>MSVKNIYAEKKGNSFCCQGRITEAWHHSIHEQDVFLFIHFSPQRFFEKRTEVPVKMLSNLGALRGGAKGSTGEDIDGWMGPPSVTWQPDTLVYLCPMGTPGPFLLLILLHF</sequence>